<protein>
    <submittedName>
        <fullName evidence="1">Uncharacterized protein</fullName>
    </submittedName>
</protein>
<proteinExistence type="predicted"/>
<organism evidence="1 2">
    <name type="scientific">Phlebiopsis gigantea (strain 11061_1 CR5-6)</name>
    <name type="common">White-rot fungus</name>
    <name type="synonym">Peniophora gigantea</name>
    <dbReference type="NCBI Taxonomy" id="745531"/>
    <lineage>
        <taxon>Eukaryota</taxon>
        <taxon>Fungi</taxon>
        <taxon>Dikarya</taxon>
        <taxon>Basidiomycota</taxon>
        <taxon>Agaricomycotina</taxon>
        <taxon>Agaricomycetes</taxon>
        <taxon>Polyporales</taxon>
        <taxon>Phanerochaetaceae</taxon>
        <taxon>Phlebiopsis</taxon>
    </lineage>
</organism>
<gene>
    <name evidence="1" type="ORF">PHLGIDRAFT_477229</name>
</gene>
<dbReference type="EMBL" id="KN840527">
    <property type="protein sequence ID" value="KIP06027.1"/>
    <property type="molecule type" value="Genomic_DNA"/>
</dbReference>
<dbReference type="Gene3D" id="2.60.120.200">
    <property type="match status" value="1"/>
</dbReference>
<sequence length="189" mass="21166">MEDIHVKQLTLTAVPGTDFWRKPPGIDSSNAPTHVKTVSSRNFHRARVTVTAPWTRLYDQGGLFIFFPSQASGKRCWLKTGIEFFHGRPNVSTVAAREWADWSLNALDGKSVTIEVEREEVNEEKGTGSSLFVYTVVDGKRLEVPIREITWAFAEEGEMSVGVYAARPTAIGDGDAEELEVKFDNFTRE</sequence>
<dbReference type="Proteomes" id="UP000053257">
    <property type="component" value="Unassembled WGS sequence"/>
</dbReference>
<evidence type="ECO:0000313" key="1">
    <source>
        <dbReference type="EMBL" id="KIP06027.1"/>
    </source>
</evidence>
<dbReference type="InterPro" id="IPR009784">
    <property type="entry name" value="DUF1349"/>
</dbReference>
<dbReference type="AlphaFoldDB" id="A0A0C3S678"/>
<reference evidence="1 2" key="1">
    <citation type="journal article" date="2014" name="PLoS Genet.">
        <title>Analysis of the Phlebiopsis gigantea genome, transcriptome and secretome provides insight into its pioneer colonization strategies of wood.</title>
        <authorList>
            <person name="Hori C."/>
            <person name="Ishida T."/>
            <person name="Igarashi K."/>
            <person name="Samejima M."/>
            <person name="Suzuki H."/>
            <person name="Master E."/>
            <person name="Ferreira P."/>
            <person name="Ruiz-Duenas F.J."/>
            <person name="Held B."/>
            <person name="Canessa P."/>
            <person name="Larrondo L.F."/>
            <person name="Schmoll M."/>
            <person name="Druzhinina I.S."/>
            <person name="Kubicek C.P."/>
            <person name="Gaskell J.A."/>
            <person name="Kersten P."/>
            <person name="St John F."/>
            <person name="Glasner J."/>
            <person name="Sabat G."/>
            <person name="Splinter BonDurant S."/>
            <person name="Syed K."/>
            <person name="Yadav J."/>
            <person name="Mgbeahuruike A.C."/>
            <person name="Kovalchuk A."/>
            <person name="Asiegbu F.O."/>
            <person name="Lackner G."/>
            <person name="Hoffmeister D."/>
            <person name="Rencoret J."/>
            <person name="Gutierrez A."/>
            <person name="Sun H."/>
            <person name="Lindquist E."/>
            <person name="Barry K."/>
            <person name="Riley R."/>
            <person name="Grigoriev I.V."/>
            <person name="Henrissat B."/>
            <person name="Kues U."/>
            <person name="Berka R.M."/>
            <person name="Martinez A.T."/>
            <person name="Covert S.F."/>
            <person name="Blanchette R.A."/>
            <person name="Cullen D."/>
        </authorList>
    </citation>
    <scope>NUCLEOTIDE SEQUENCE [LARGE SCALE GENOMIC DNA]</scope>
    <source>
        <strain evidence="1 2">11061_1 CR5-6</strain>
    </source>
</reference>
<dbReference type="Pfam" id="PF07081">
    <property type="entry name" value="DUF1349"/>
    <property type="match status" value="1"/>
</dbReference>
<keyword evidence="2" id="KW-1185">Reference proteome</keyword>
<dbReference type="HOGENOM" id="CLU_077442_2_0_1"/>
<dbReference type="PANTHER" id="PTHR35332">
    <property type="entry name" value="REGULATION OF ENOLASE PROTEIN 1"/>
    <property type="match status" value="1"/>
</dbReference>
<accession>A0A0C3S678</accession>
<dbReference type="PANTHER" id="PTHR35332:SF2">
    <property type="entry name" value="REGULATION OF ENOLASE PROTEIN 1"/>
    <property type="match status" value="1"/>
</dbReference>
<dbReference type="OrthoDB" id="42525at2759"/>
<evidence type="ECO:0000313" key="2">
    <source>
        <dbReference type="Proteomes" id="UP000053257"/>
    </source>
</evidence>
<name>A0A0C3S678_PHLG1</name>